<reference evidence="3 4" key="1">
    <citation type="journal article" date="2018" name="ISME J.">
        <title>Involvement of Burkholderiaceae and sulfurous volatiles in disease-suppressive soils.</title>
        <authorList>
            <person name="Carrion V.J."/>
            <person name="Cordovez V."/>
            <person name="Tyc O."/>
            <person name="Etalo D.W."/>
            <person name="de Bruijn I."/>
            <person name="de Jager V.C."/>
            <person name="Medema M.H."/>
            <person name="Eberl L."/>
            <person name="Raaijmakers J.M."/>
        </authorList>
    </citation>
    <scope>NUCLEOTIDE SEQUENCE [LARGE SCALE GENOMIC DNA]</scope>
    <source>
        <strain evidence="4">mHSR5</strain>
    </source>
</reference>
<accession>A0A2Z5N4C7</accession>
<dbReference type="Proteomes" id="UP000253104">
    <property type="component" value="Chromosome mHSR5_B"/>
</dbReference>
<dbReference type="InterPro" id="IPR050739">
    <property type="entry name" value="MFP"/>
</dbReference>
<keyword evidence="2" id="KW-0472">Membrane</keyword>
<evidence type="ECO:0000256" key="1">
    <source>
        <dbReference type="SAM" id="Coils"/>
    </source>
</evidence>
<dbReference type="AlphaFoldDB" id="A0A2Z5N4C7"/>
<sequence>MDKRELFRKEALEARKEARNLYGDVLLFLPRSYKKILVLLLVCILSLLLVLIFGSYTRRVSAKGELFSTLGAIPVYLPKPGIVIKYFVKEDEIVKKGAPLFLVSTEVFGLANRGTSTEAINLLNERKDLLNRQLETEKSIYARRLKNIEYQIRSKQNELKLIGVQIKEVRKKNELLLASLRRYEAARAQEAISEDAMAEKAISAFNSRIDYNERQRLSETLSRDISNLSFEKDKDESEFGKRILSIKGELLALEEQILAAEYRKGAIIKAPASGKVTAIQGVDGSYYDSTKPVSFVVPSQAEIEARLLIPAAAIGFLKKGDVVYVRYSAFPYQQFGQGKGIIYSMSETSLMPDDIALGSKLSVTEPMYLVKVRLERQFVSGNGTRYALKPGLMIDSDIMVERHRIYQWLMRPIFTASERIKQ</sequence>
<dbReference type="PANTHER" id="PTHR30386:SF28">
    <property type="entry name" value="EXPORTED PROTEIN"/>
    <property type="match status" value="1"/>
</dbReference>
<keyword evidence="2" id="KW-1133">Transmembrane helix</keyword>
<feature type="coiled-coil region" evidence="1">
    <location>
        <begin position="120"/>
        <end position="186"/>
    </location>
</feature>
<evidence type="ECO:0000313" key="3">
    <source>
        <dbReference type="EMBL" id="AXF24433.1"/>
    </source>
</evidence>
<evidence type="ECO:0000313" key="4">
    <source>
        <dbReference type="Proteomes" id="UP000253104"/>
    </source>
</evidence>
<protein>
    <recommendedName>
        <fullName evidence="5">HlyD family efflux transporter periplasmic adaptor subunit</fullName>
    </recommendedName>
</protein>
<gene>
    <name evidence="3" type="ORF">CUJ89_29500</name>
</gene>
<dbReference type="RefSeq" id="WP_114180809.1">
    <property type="nucleotide sequence ID" value="NZ_CP024903.1"/>
</dbReference>
<dbReference type="PANTHER" id="PTHR30386">
    <property type="entry name" value="MEMBRANE FUSION SUBUNIT OF EMRAB-TOLC MULTIDRUG EFFLUX PUMP"/>
    <property type="match status" value="1"/>
</dbReference>
<evidence type="ECO:0008006" key="5">
    <source>
        <dbReference type="Google" id="ProtNLM"/>
    </source>
</evidence>
<keyword evidence="1" id="KW-0175">Coiled coil</keyword>
<dbReference type="EMBL" id="CP024903">
    <property type="protein sequence ID" value="AXF24433.1"/>
    <property type="molecule type" value="Genomic_DNA"/>
</dbReference>
<organism evidence="3 4">
    <name type="scientific">Burkholderia pyrrocinia</name>
    <name type="common">Pseudomonas pyrrocinia</name>
    <dbReference type="NCBI Taxonomy" id="60550"/>
    <lineage>
        <taxon>Bacteria</taxon>
        <taxon>Pseudomonadati</taxon>
        <taxon>Pseudomonadota</taxon>
        <taxon>Betaproteobacteria</taxon>
        <taxon>Burkholderiales</taxon>
        <taxon>Burkholderiaceae</taxon>
        <taxon>Burkholderia</taxon>
        <taxon>Burkholderia cepacia complex</taxon>
    </lineage>
</organism>
<dbReference type="OrthoDB" id="9775513at2"/>
<dbReference type="PRINTS" id="PR01490">
    <property type="entry name" value="RTXTOXIND"/>
</dbReference>
<feature type="transmembrane region" description="Helical" evidence="2">
    <location>
        <begin position="36"/>
        <end position="56"/>
    </location>
</feature>
<evidence type="ECO:0000256" key="2">
    <source>
        <dbReference type="SAM" id="Phobius"/>
    </source>
</evidence>
<keyword evidence="2" id="KW-0812">Transmembrane</keyword>
<name>A0A2Z5N4C7_BURPY</name>
<proteinExistence type="predicted"/>